<feature type="transmembrane region" description="Helical" evidence="1">
    <location>
        <begin position="119"/>
        <end position="136"/>
    </location>
</feature>
<evidence type="ECO:0000313" key="3">
    <source>
        <dbReference type="Proteomes" id="UP000886595"/>
    </source>
</evidence>
<reference evidence="2 3" key="1">
    <citation type="submission" date="2020-02" db="EMBL/GenBank/DDBJ databases">
        <authorList>
            <person name="Ma Q."/>
            <person name="Huang Y."/>
            <person name="Song X."/>
            <person name="Pei D."/>
        </authorList>
    </citation>
    <scope>NUCLEOTIDE SEQUENCE [LARGE SCALE GENOMIC DNA]</scope>
    <source>
        <strain evidence="2">Sxm20200214</strain>
        <tissue evidence="2">Leaf</tissue>
    </source>
</reference>
<keyword evidence="3" id="KW-1185">Reference proteome</keyword>
<organism evidence="2 3">
    <name type="scientific">Brassica carinata</name>
    <name type="common">Ethiopian mustard</name>
    <name type="synonym">Abyssinian cabbage</name>
    <dbReference type="NCBI Taxonomy" id="52824"/>
    <lineage>
        <taxon>Eukaryota</taxon>
        <taxon>Viridiplantae</taxon>
        <taxon>Streptophyta</taxon>
        <taxon>Embryophyta</taxon>
        <taxon>Tracheophyta</taxon>
        <taxon>Spermatophyta</taxon>
        <taxon>Magnoliopsida</taxon>
        <taxon>eudicotyledons</taxon>
        <taxon>Gunneridae</taxon>
        <taxon>Pentapetalae</taxon>
        <taxon>rosids</taxon>
        <taxon>malvids</taxon>
        <taxon>Brassicales</taxon>
        <taxon>Brassicaceae</taxon>
        <taxon>Brassiceae</taxon>
        <taxon>Brassica</taxon>
    </lineage>
</organism>
<name>A0A8X7V8X6_BRACI</name>
<accession>A0A8X7V8X6</accession>
<evidence type="ECO:0000313" key="2">
    <source>
        <dbReference type="EMBL" id="KAG2305206.1"/>
    </source>
</evidence>
<keyword evidence="1" id="KW-0812">Transmembrane</keyword>
<proteinExistence type="predicted"/>
<dbReference type="Proteomes" id="UP000886595">
    <property type="component" value="Unassembled WGS sequence"/>
</dbReference>
<dbReference type="EMBL" id="JAAMPC010000007">
    <property type="protein sequence ID" value="KAG2305206.1"/>
    <property type="molecule type" value="Genomic_DNA"/>
</dbReference>
<sequence>MSENTEVEAERVFIGAGCNRVVNNVNNRYLLILSELLSVMMNNTSRSVAESDTGDLGDNKGRCLGAGADTTNVPDVMKVCNSEVSARASRQARMLRRSTKPKQPIPVATEKMWKRKTVYYFRYIYLSLCIFYKVVLRLTPLVTSFKKISVSGYHKASR</sequence>
<comment type="caution">
    <text evidence="2">The sequence shown here is derived from an EMBL/GenBank/DDBJ whole genome shotgun (WGS) entry which is preliminary data.</text>
</comment>
<keyword evidence="1" id="KW-1133">Transmembrane helix</keyword>
<keyword evidence="1" id="KW-0472">Membrane</keyword>
<gene>
    <name evidence="2" type="ORF">Bca52824_033857</name>
</gene>
<protein>
    <submittedName>
        <fullName evidence="2">Uncharacterized protein</fullName>
    </submittedName>
</protein>
<dbReference type="AlphaFoldDB" id="A0A8X7V8X6"/>
<evidence type="ECO:0000256" key="1">
    <source>
        <dbReference type="SAM" id="Phobius"/>
    </source>
</evidence>
<dbReference type="OrthoDB" id="10547783at2759"/>